<feature type="domain" description="Glycosyl transferase family 1" evidence="1">
    <location>
        <begin position="186"/>
        <end position="347"/>
    </location>
</feature>
<dbReference type="SUPFAM" id="SSF53756">
    <property type="entry name" value="UDP-Glycosyltransferase/glycogen phosphorylase"/>
    <property type="match status" value="1"/>
</dbReference>
<dbReference type="InterPro" id="IPR028098">
    <property type="entry name" value="Glyco_trans_4-like_N"/>
</dbReference>
<dbReference type="InterPro" id="IPR001296">
    <property type="entry name" value="Glyco_trans_1"/>
</dbReference>
<dbReference type="Pfam" id="PF13439">
    <property type="entry name" value="Glyco_transf_4"/>
    <property type="match status" value="1"/>
</dbReference>
<gene>
    <name evidence="3" type="ORF">IAB99_08485</name>
</gene>
<dbReference type="PANTHER" id="PTHR45947">
    <property type="entry name" value="SULFOQUINOVOSYL TRANSFERASE SQD2"/>
    <property type="match status" value="1"/>
</dbReference>
<evidence type="ECO:0000259" key="1">
    <source>
        <dbReference type="Pfam" id="PF00534"/>
    </source>
</evidence>
<comment type="caution">
    <text evidence="3">The sequence shown here is derived from an EMBL/GenBank/DDBJ whole genome shotgun (WGS) entry which is preliminary data.</text>
</comment>
<organism evidence="3 4">
    <name type="scientific">Candidatus Cryptobacteroides faecipullorum</name>
    <dbReference type="NCBI Taxonomy" id="2840764"/>
    <lineage>
        <taxon>Bacteria</taxon>
        <taxon>Pseudomonadati</taxon>
        <taxon>Bacteroidota</taxon>
        <taxon>Bacteroidia</taxon>
        <taxon>Bacteroidales</taxon>
        <taxon>Candidatus Cryptobacteroides</taxon>
    </lineage>
</organism>
<sequence length="369" mass="41290">MKILQLGKFYPVRGGVEKVMYDLTVGLSSEGIDCDMMCASADGPHMEKRLNDRAALYVCRTYGKVASTMISTEMVKAFKEICGRYDIVHIHAPDPMACLALFMSGYKGKVVLHWHSDILKNRLLMLFYSPLQNWLLRRADVIVGTTPVYVEQSPFLQSFRSKIDWIPIGIEPMVPDPSLTARIRSRYEGKKIVLSVGRLIPYKGYRYLVEAASFLDDDYMVLIAGTGPLGYRLRKQIAGCGLDRKVELLGFVPDNELPSYFGACDVFCFSSIYKTEAFGIAQIEAMSCGKPVVATDIPESGVPWVNSHGVSGLNARPADARSLAAAIASVVEDRKRYGEYSANAKNRYEQFFAKDQMIKKCVNVYEKLF</sequence>
<protein>
    <submittedName>
        <fullName evidence="3">Glycosyltransferase</fullName>
    </submittedName>
</protein>
<dbReference type="InterPro" id="IPR050194">
    <property type="entry name" value="Glycosyltransferase_grp1"/>
</dbReference>
<accession>A0A9D9NBY0</accession>
<proteinExistence type="predicted"/>
<name>A0A9D9NBY0_9BACT</name>
<reference evidence="3" key="1">
    <citation type="submission" date="2020-10" db="EMBL/GenBank/DDBJ databases">
        <authorList>
            <person name="Gilroy R."/>
        </authorList>
    </citation>
    <scope>NUCLEOTIDE SEQUENCE</scope>
    <source>
        <strain evidence="3">B1-15692</strain>
    </source>
</reference>
<dbReference type="GO" id="GO:0016757">
    <property type="term" value="F:glycosyltransferase activity"/>
    <property type="evidence" value="ECO:0007669"/>
    <property type="project" value="InterPro"/>
</dbReference>
<dbReference type="PANTHER" id="PTHR45947:SF3">
    <property type="entry name" value="SULFOQUINOVOSYL TRANSFERASE SQD2"/>
    <property type="match status" value="1"/>
</dbReference>
<evidence type="ECO:0000313" key="4">
    <source>
        <dbReference type="Proteomes" id="UP000823660"/>
    </source>
</evidence>
<reference evidence="3" key="2">
    <citation type="journal article" date="2021" name="PeerJ">
        <title>Extensive microbial diversity within the chicken gut microbiome revealed by metagenomics and culture.</title>
        <authorList>
            <person name="Gilroy R."/>
            <person name="Ravi A."/>
            <person name="Getino M."/>
            <person name="Pursley I."/>
            <person name="Horton D.L."/>
            <person name="Alikhan N.F."/>
            <person name="Baker D."/>
            <person name="Gharbi K."/>
            <person name="Hall N."/>
            <person name="Watson M."/>
            <person name="Adriaenssens E.M."/>
            <person name="Foster-Nyarko E."/>
            <person name="Jarju S."/>
            <person name="Secka A."/>
            <person name="Antonio M."/>
            <person name="Oren A."/>
            <person name="Chaudhuri R.R."/>
            <person name="La Ragione R."/>
            <person name="Hildebrand F."/>
            <person name="Pallen M.J."/>
        </authorList>
    </citation>
    <scope>NUCLEOTIDE SEQUENCE</scope>
    <source>
        <strain evidence="3">B1-15692</strain>
    </source>
</reference>
<feature type="domain" description="Glycosyltransferase subfamily 4-like N-terminal" evidence="2">
    <location>
        <begin position="14"/>
        <end position="171"/>
    </location>
</feature>
<evidence type="ECO:0000259" key="2">
    <source>
        <dbReference type="Pfam" id="PF13439"/>
    </source>
</evidence>
<dbReference type="Gene3D" id="3.40.50.2000">
    <property type="entry name" value="Glycogen Phosphorylase B"/>
    <property type="match status" value="2"/>
</dbReference>
<dbReference type="AlphaFoldDB" id="A0A9D9NBY0"/>
<dbReference type="Pfam" id="PF00534">
    <property type="entry name" value="Glycos_transf_1"/>
    <property type="match status" value="1"/>
</dbReference>
<evidence type="ECO:0000313" key="3">
    <source>
        <dbReference type="EMBL" id="MBO8467779.1"/>
    </source>
</evidence>
<dbReference type="EMBL" id="JADIMH010000055">
    <property type="protein sequence ID" value="MBO8467779.1"/>
    <property type="molecule type" value="Genomic_DNA"/>
</dbReference>
<dbReference type="Proteomes" id="UP000823660">
    <property type="component" value="Unassembled WGS sequence"/>
</dbReference>